<evidence type="ECO:0000313" key="3">
    <source>
        <dbReference type="Proteomes" id="UP000256838"/>
    </source>
</evidence>
<comment type="caution">
    <text evidence="2">The sequence shown here is derived from an EMBL/GenBank/DDBJ whole genome shotgun (WGS) entry which is preliminary data.</text>
</comment>
<dbReference type="AlphaFoldDB" id="A0A3D8K4U3"/>
<protein>
    <submittedName>
        <fullName evidence="2">Uncharacterized protein</fullName>
    </submittedName>
</protein>
<feature type="compositionally biased region" description="Basic and acidic residues" evidence="1">
    <location>
        <begin position="48"/>
        <end position="59"/>
    </location>
</feature>
<dbReference type="EMBL" id="QRGA01000001">
    <property type="protein sequence ID" value="RDV00454.1"/>
    <property type="molecule type" value="Genomic_DNA"/>
</dbReference>
<sequence>MSMGARAEVPRAGDAVGEARRGGLPEALPLDDDLRERPMLPSAAPSDPKSERCRVFDDP</sequence>
<organism evidence="2 3">
    <name type="scientific">Trinickia dinghuensis</name>
    <dbReference type="NCBI Taxonomy" id="2291023"/>
    <lineage>
        <taxon>Bacteria</taxon>
        <taxon>Pseudomonadati</taxon>
        <taxon>Pseudomonadota</taxon>
        <taxon>Betaproteobacteria</taxon>
        <taxon>Burkholderiales</taxon>
        <taxon>Burkholderiaceae</taxon>
        <taxon>Trinickia</taxon>
    </lineage>
</organism>
<keyword evidence="3" id="KW-1185">Reference proteome</keyword>
<evidence type="ECO:0000313" key="2">
    <source>
        <dbReference type="EMBL" id="RDV00454.1"/>
    </source>
</evidence>
<reference evidence="2 3" key="1">
    <citation type="submission" date="2018-08" db="EMBL/GenBank/DDBJ databases">
        <title>Paraburkholderia sp. DHOM06 isolated from forest soil.</title>
        <authorList>
            <person name="Gao Z.-H."/>
            <person name="Qiu L.-H."/>
        </authorList>
    </citation>
    <scope>NUCLEOTIDE SEQUENCE [LARGE SCALE GENOMIC DNA]</scope>
    <source>
        <strain evidence="2 3">DHOM06</strain>
    </source>
</reference>
<evidence type="ECO:0000256" key="1">
    <source>
        <dbReference type="SAM" id="MobiDB-lite"/>
    </source>
</evidence>
<proteinExistence type="predicted"/>
<accession>A0A3D8K4U3</accession>
<dbReference type="Proteomes" id="UP000256838">
    <property type="component" value="Unassembled WGS sequence"/>
</dbReference>
<gene>
    <name evidence="2" type="ORF">DWV00_01290</name>
</gene>
<name>A0A3D8K4U3_9BURK</name>
<feature type="region of interest" description="Disordered" evidence="1">
    <location>
        <begin position="1"/>
        <end position="59"/>
    </location>
</feature>